<dbReference type="SUPFAM" id="SSF52499">
    <property type="entry name" value="Isochorismatase-like hydrolases"/>
    <property type="match status" value="1"/>
</dbReference>
<feature type="domain" description="Isochorismatase-like" evidence="1">
    <location>
        <begin position="21"/>
        <end position="169"/>
    </location>
</feature>
<dbReference type="GO" id="GO:0008908">
    <property type="term" value="F:isochorismatase activity"/>
    <property type="evidence" value="ECO:0007669"/>
    <property type="project" value="UniProtKB-EC"/>
</dbReference>
<dbReference type="HOGENOM" id="CLU_066901_0_1_5"/>
<dbReference type="PATRIC" id="fig|1150469.3.peg.2488"/>
<dbReference type="EMBL" id="HE663493">
    <property type="protein sequence ID" value="CCG08839.1"/>
    <property type="molecule type" value="Genomic_DNA"/>
</dbReference>
<dbReference type="InterPro" id="IPR000868">
    <property type="entry name" value="Isochorismatase-like_dom"/>
</dbReference>
<reference evidence="2 3" key="1">
    <citation type="submission" date="2012-02" db="EMBL/GenBank/DDBJ databases">
        <title>Shotgun genome sequence of Phaeospirillum photometricum DSM 122.</title>
        <authorList>
            <person name="Duquesne K."/>
            <person name="Sturgis J."/>
        </authorList>
    </citation>
    <scope>NUCLEOTIDE SEQUENCE [LARGE SCALE GENOMIC DNA]</scope>
    <source>
        <strain evidence="3">DSM122</strain>
    </source>
</reference>
<evidence type="ECO:0000313" key="2">
    <source>
        <dbReference type="EMBL" id="CCG08839.1"/>
    </source>
</evidence>
<keyword evidence="3" id="KW-1185">Reference proteome</keyword>
<organism evidence="2 3">
    <name type="scientific">Pararhodospirillum photometricum DSM 122</name>
    <dbReference type="NCBI Taxonomy" id="1150469"/>
    <lineage>
        <taxon>Bacteria</taxon>
        <taxon>Pseudomonadati</taxon>
        <taxon>Pseudomonadota</taxon>
        <taxon>Alphaproteobacteria</taxon>
        <taxon>Rhodospirillales</taxon>
        <taxon>Rhodospirillaceae</taxon>
        <taxon>Pararhodospirillum</taxon>
    </lineage>
</organism>
<dbReference type="PANTHER" id="PTHR14119">
    <property type="entry name" value="HYDROLASE"/>
    <property type="match status" value="1"/>
</dbReference>
<dbReference type="AlphaFoldDB" id="H6SLH4"/>
<dbReference type="Gene3D" id="3.40.50.850">
    <property type="entry name" value="Isochorismatase-like"/>
    <property type="match status" value="1"/>
</dbReference>
<dbReference type="Pfam" id="PF00857">
    <property type="entry name" value="Isochorismatase"/>
    <property type="match status" value="1"/>
</dbReference>
<sequence>MPFGELPMTAPVPSLIKADESVLVIIDVQEKLCPVMADPRRVLLNGSRLLRAANRLGVPVVVTEQYPKGLGPTMHDIRVDMPQGAMVEKRFFSAALEPAVRERLESLGRRQAVLCGIEMHVCVTQTALGLKDQGWSVFVVEDACSSRSPESVAQAKQRLATQGIPLVNVEMALFEWLATKDHPAFKEISTTLIR</sequence>
<dbReference type="Proteomes" id="UP000033220">
    <property type="component" value="Chromosome DSM 122"/>
</dbReference>
<protein>
    <submittedName>
        <fullName evidence="2">Isochorismatase hydrolase</fullName>
        <ecNumber evidence="2">3.3.2.1</ecNumber>
    </submittedName>
</protein>
<name>H6SLH4_PARPM</name>
<dbReference type="PANTHER" id="PTHR14119:SF3">
    <property type="entry name" value="ISOCHORISMATASE DOMAIN-CONTAINING PROTEIN 2"/>
    <property type="match status" value="1"/>
</dbReference>
<evidence type="ECO:0000313" key="3">
    <source>
        <dbReference type="Proteomes" id="UP000033220"/>
    </source>
</evidence>
<dbReference type="KEGG" id="rpm:RSPPHO_02213"/>
<keyword evidence="2" id="KW-0378">Hydrolase</keyword>
<gene>
    <name evidence="2" type="ORF">RSPPHO_02213</name>
</gene>
<accession>H6SLH4</accession>
<dbReference type="EC" id="3.3.2.1" evidence="2"/>
<dbReference type="STRING" id="1150469.RSPPHO_02213"/>
<proteinExistence type="predicted"/>
<dbReference type="InterPro" id="IPR050993">
    <property type="entry name" value="Isochorismatase_domain"/>
</dbReference>
<dbReference type="eggNOG" id="COG1335">
    <property type="taxonomic scope" value="Bacteria"/>
</dbReference>
<evidence type="ECO:0000259" key="1">
    <source>
        <dbReference type="Pfam" id="PF00857"/>
    </source>
</evidence>
<dbReference type="InterPro" id="IPR036380">
    <property type="entry name" value="Isochorismatase-like_sf"/>
</dbReference>
<dbReference type="CDD" id="cd01012">
    <property type="entry name" value="YcaC_related"/>
    <property type="match status" value="1"/>
</dbReference>